<reference evidence="1 2" key="3">
    <citation type="journal article" date="2022" name="Microbiol. Spectr.">
        <title>Folding features and dynamics of 3D genome architecture in plant fungal pathogens.</title>
        <authorList>
            <person name="Xia C."/>
        </authorList>
    </citation>
    <scope>NUCLEOTIDE SEQUENCE [LARGE SCALE GENOMIC DNA]</scope>
    <source>
        <strain evidence="1 2">93-210</strain>
    </source>
</reference>
<name>A0ACC0EWH5_9BASI</name>
<keyword evidence="2" id="KW-1185">Reference proteome</keyword>
<sequence>MVQSQRAAIPRQNPRINTEQSLIDPGMAQSQQAPVDEADNSINGSLGPILELGEPEPDVEPQSADIHINYLFHVIQAANHPPSNPRTRKRRGAPSGASDDLPKTMKLEAKDNKIIVTWQLDNRNLPQFKREVIDALCRHVNEWLAVHAQTLENDGNLTWQVAIKNGGAFAGVQNQVLLPTNNTFQQFLDTASLLHASKMKTCTLVEVDPKVVAQNEKAFKQLKAHHAPDSVDSTPTREPTAGASAGAALHEIIREIYAAHDPCERLSHLPEAPVCINPENPNEYFLLTCFKVDTWARAIRNNPREVTTTIPPRGFTYRTGPVGSDAPTAGPSNRPAPQSIQPAQVAPSVPDSVTETGISTESGIAPETRNRLIHEYLLQQAQSAPPPAAYHGYHPYAQSAPPPPAYHGYQFPNHLWYPQQPNQPQVFTNNVIPPHLSMLGVPTFTPTFPGQAFRDQAFPGQAFPGQPYEQAFPNQQPVPNAPTTNQLPQETQTVPDTEASPAPSDHGAPIEDFIRFAQLGPNPTLVIDGLNQLGITHWTLLQHVTPEELINANIPMAQARALMIAFKRYPQHLKKLAGASSSH</sequence>
<reference evidence="2" key="1">
    <citation type="journal article" date="2018" name="BMC Genomics">
        <title>Genomic insights into host adaptation between the wheat stripe rust pathogen (Puccinia striiformis f. sp. tritici) and the barley stripe rust pathogen (Puccinia striiformis f. sp. hordei).</title>
        <authorList>
            <person name="Xia C."/>
            <person name="Wang M."/>
            <person name="Yin C."/>
            <person name="Cornejo O.E."/>
            <person name="Hulbert S.H."/>
            <person name="Chen X."/>
        </authorList>
    </citation>
    <scope>NUCLEOTIDE SEQUENCE [LARGE SCALE GENOMIC DNA]</scope>
    <source>
        <strain evidence="2">93-210</strain>
    </source>
</reference>
<organism evidence="1 2">
    <name type="scientific">Puccinia striiformis f. sp. tritici</name>
    <dbReference type="NCBI Taxonomy" id="168172"/>
    <lineage>
        <taxon>Eukaryota</taxon>
        <taxon>Fungi</taxon>
        <taxon>Dikarya</taxon>
        <taxon>Basidiomycota</taxon>
        <taxon>Pucciniomycotina</taxon>
        <taxon>Pucciniomycetes</taxon>
        <taxon>Pucciniales</taxon>
        <taxon>Pucciniaceae</taxon>
        <taxon>Puccinia</taxon>
    </lineage>
</organism>
<protein>
    <submittedName>
        <fullName evidence="1">Uncharacterized protein</fullName>
    </submittedName>
</protein>
<evidence type="ECO:0000313" key="1">
    <source>
        <dbReference type="EMBL" id="KAI7961188.1"/>
    </source>
</evidence>
<accession>A0ACC0EWH5</accession>
<evidence type="ECO:0000313" key="2">
    <source>
        <dbReference type="Proteomes" id="UP001060170"/>
    </source>
</evidence>
<reference evidence="2" key="2">
    <citation type="journal article" date="2018" name="Mol. Plant Microbe Interact.">
        <title>Genome sequence resources for the wheat stripe rust pathogen (Puccinia striiformis f. sp. tritici) and the barley stripe rust pathogen (Puccinia striiformis f. sp. hordei).</title>
        <authorList>
            <person name="Xia C."/>
            <person name="Wang M."/>
            <person name="Yin C."/>
            <person name="Cornejo O.E."/>
            <person name="Hulbert S.H."/>
            <person name="Chen X."/>
        </authorList>
    </citation>
    <scope>NUCLEOTIDE SEQUENCE [LARGE SCALE GENOMIC DNA]</scope>
    <source>
        <strain evidence="2">93-210</strain>
    </source>
</reference>
<comment type="caution">
    <text evidence="1">The sequence shown here is derived from an EMBL/GenBank/DDBJ whole genome shotgun (WGS) entry which is preliminary data.</text>
</comment>
<proteinExistence type="predicted"/>
<dbReference type="EMBL" id="CM045866">
    <property type="protein sequence ID" value="KAI7961188.1"/>
    <property type="molecule type" value="Genomic_DNA"/>
</dbReference>
<dbReference type="Proteomes" id="UP001060170">
    <property type="component" value="Chromosome 2"/>
</dbReference>
<gene>
    <name evidence="1" type="ORF">MJO28_001677</name>
</gene>